<dbReference type="Pfam" id="PF00648">
    <property type="entry name" value="Peptidase_C2"/>
    <property type="match status" value="1"/>
</dbReference>
<evidence type="ECO:0000256" key="3">
    <source>
        <dbReference type="ARBA" id="ARBA00022801"/>
    </source>
</evidence>
<keyword evidence="9" id="KW-1185">Reference proteome</keyword>
<dbReference type="PRINTS" id="PR00704">
    <property type="entry name" value="CALPAIN"/>
</dbReference>
<evidence type="ECO:0000256" key="2">
    <source>
        <dbReference type="ARBA" id="ARBA00022670"/>
    </source>
</evidence>
<dbReference type="EMBL" id="VCGU01000007">
    <property type="protein sequence ID" value="TRY73041.1"/>
    <property type="molecule type" value="Genomic_DNA"/>
</dbReference>
<dbReference type="PANTHER" id="PTHR10183">
    <property type="entry name" value="CALPAIN"/>
    <property type="match status" value="1"/>
</dbReference>
<dbReference type="GO" id="GO:0006508">
    <property type="term" value="P:proteolysis"/>
    <property type="evidence" value="ECO:0007669"/>
    <property type="project" value="UniProtKB-KW"/>
</dbReference>
<evidence type="ECO:0000256" key="6">
    <source>
        <dbReference type="PROSITE-ProRule" id="PRU00239"/>
    </source>
</evidence>
<feature type="active site" evidence="5">
    <location>
        <position position="93"/>
    </location>
</feature>
<dbReference type="SMART" id="SM00230">
    <property type="entry name" value="CysPc"/>
    <property type="match status" value="1"/>
</dbReference>
<keyword evidence="3" id="KW-0378">Hydrolase</keyword>
<evidence type="ECO:0000256" key="5">
    <source>
        <dbReference type="PIRSR" id="PIRSR622684-1"/>
    </source>
</evidence>
<dbReference type="Gene3D" id="3.90.70.10">
    <property type="entry name" value="Cysteine proteinases"/>
    <property type="match status" value="1"/>
</dbReference>
<feature type="domain" description="Calpain catalytic" evidence="7">
    <location>
        <begin position="30"/>
        <end position="313"/>
    </location>
</feature>
<evidence type="ECO:0000313" key="8">
    <source>
        <dbReference type="EMBL" id="TRY73041.1"/>
    </source>
</evidence>
<dbReference type="PANTHER" id="PTHR10183:SF379">
    <property type="entry name" value="CALPAIN-5"/>
    <property type="match status" value="1"/>
</dbReference>
<dbReference type="InterPro" id="IPR022684">
    <property type="entry name" value="Calpain_cysteine_protease"/>
</dbReference>
<keyword evidence="2" id="KW-0645">Protease</keyword>
<sequence>SHFIKSPNIKNFKDQDYSLLKEDCKSKEKLFEDREFQVDPQLLTDKTRDNESGKIQWHRPHAICTQQGINEGPKMFGVECHRSDIKQGEIGNCWFVAALTSLVQSKDVIQELIPSDQDFQTDHYHGIFRFRFWAFDERHEVLVDDRLPTVNGQLIYLKSETKNNLDNGSMLEAAVDLCGGIPRRIPLQNLENLFHIIHNDMLQGAVLGWGLNIEKTTQGEEKGLKGNHVYPIITARAIKPLNSEVVQLIYMKDPHGDGQQWTGNWGNEDEKWWKTDRDTRNSFESEWKRNGHFHMPVEECVNYFDKLEICYLDPSDMEEEDSSRKLRLTQSFGKWINMKDGDPFTIDSASSMTDLHSCIVSLRQMNMGEKAFFGFKVNDHSKTEVYTSGKLLNYREQSDRLRLTVGKYHLKPRRRNTNNLDDTEGEYFLRVFVEV</sequence>
<name>A0A553P5T2_TIGCA</name>
<gene>
    <name evidence="8" type="ORF">TCAL_12000</name>
</gene>
<dbReference type="GO" id="GO:0004198">
    <property type="term" value="F:calcium-dependent cysteine-type endopeptidase activity"/>
    <property type="evidence" value="ECO:0007669"/>
    <property type="project" value="InterPro"/>
</dbReference>
<dbReference type="GO" id="GO:0005737">
    <property type="term" value="C:cytoplasm"/>
    <property type="evidence" value="ECO:0007669"/>
    <property type="project" value="TreeGrafter"/>
</dbReference>
<keyword evidence="4" id="KW-0788">Thiol protease</keyword>
<evidence type="ECO:0000256" key="1">
    <source>
        <dbReference type="ARBA" id="ARBA00007623"/>
    </source>
</evidence>
<protein>
    <recommendedName>
        <fullName evidence="7">Calpain catalytic domain-containing protein</fullName>
    </recommendedName>
</protein>
<comment type="similarity">
    <text evidence="1">Belongs to the peptidase C2 family.</text>
</comment>
<accession>A0A553P5T2</accession>
<dbReference type="STRING" id="6832.A0A553P5T2"/>
<evidence type="ECO:0000256" key="4">
    <source>
        <dbReference type="ARBA" id="ARBA00022807"/>
    </source>
</evidence>
<proteinExistence type="inferred from homology"/>
<evidence type="ECO:0000313" key="9">
    <source>
        <dbReference type="Proteomes" id="UP000318571"/>
    </source>
</evidence>
<dbReference type="Proteomes" id="UP000318571">
    <property type="component" value="Chromosome 3"/>
</dbReference>
<dbReference type="InterPro" id="IPR001300">
    <property type="entry name" value="Peptidase_C2_calpain_cat"/>
</dbReference>
<comment type="caution">
    <text evidence="6">Lacks conserved residue(s) required for the propagation of feature annotation.</text>
</comment>
<dbReference type="InterPro" id="IPR038765">
    <property type="entry name" value="Papain-like_cys_pep_sf"/>
</dbReference>
<feature type="non-terminal residue" evidence="8">
    <location>
        <position position="1"/>
    </location>
</feature>
<organism evidence="8 9">
    <name type="scientific">Tigriopus californicus</name>
    <name type="common">Marine copepod</name>
    <dbReference type="NCBI Taxonomy" id="6832"/>
    <lineage>
        <taxon>Eukaryota</taxon>
        <taxon>Metazoa</taxon>
        <taxon>Ecdysozoa</taxon>
        <taxon>Arthropoda</taxon>
        <taxon>Crustacea</taxon>
        <taxon>Multicrustacea</taxon>
        <taxon>Hexanauplia</taxon>
        <taxon>Copepoda</taxon>
        <taxon>Harpacticoida</taxon>
        <taxon>Harpacticidae</taxon>
        <taxon>Tigriopus</taxon>
    </lineage>
</organism>
<reference evidence="8 9" key="1">
    <citation type="journal article" date="2018" name="Nat. Ecol. Evol.">
        <title>Genomic signatures of mitonuclear coevolution across populations of Tigriopus californicus.</title>
        <authorList>
            <person name="Barreto F.S."/>
            <person name="Watson E.T."/>
            <person name="Lima T.G."/>
            <person name="Willett C.S."/>
            <person name="Edmands S."/>
            <person name="Li W."/>
            <person name="Burton R.S."/>
        </authorList>
    </citation>
    <scope>NUCLEOTIDE SEQUENCE [LARGE SCALE GENOMIC DNA]</scope>
    <source>
        <strain evidence="8 9">San Diego</strain>
    </source>
</reference>
<dbReference type="PROSITE" id="PS00139">
    <property type="entry name" value="THIOL_PROTEASE_CYS"/>
    <property type="match status" value="1"/>
</dbReference>
<dbReference type="SUPFAM" id="SSF54001">
    <property type="entry name" value="Cysteine proteinases"/>
    <property type="match status" value="1"/>
</dbReference>
<dbReference type="InterPro" id="IPR000169">
    <property type="entry name" value="Pept_cys_AS"/>
</dbReference>
<evidence type="ECO:0000259" key="7">
    <source>
        <dbReference type="PROSITE" id="PS50203"/>
    </source>
</evidence>
<dbReference type="PROSITE" id="PS50203">
    <property type="entry name" value="CALPAIN_CAT"/>
    <property type="match status" value="1"/>
</dbReference>
<dbReference type="AlphaFoldDB" id="A0A553P5T2"/>
<feature type="active site" evidence="5">
    <location>
        <position position="228"/>
    </location>
</feature>
<comment type="caution">
    <text evidence="8">The sequence shown here is derived from an EMBL/GenBank/DDBJ whole genome shotgun (WGS) entry which is preliminary data.</text>
</comment>